<proteinExistence type="predicted"/>
<dbReference type="EMBL" id="JAPFFF010000001">
    <property type="protein sequence ID" value="KAK8899120.1"/>
    <property type="molecule type" value="Genomic_DNA"/>
</dbReference>
<name>A0ABR2LA34_9EUKA</name>
<keyword evidence="1" id="KW-0808">Transferase</keyword>
<dbReference type="SUPFAM" id="SSF52540">
    <property type="entry name" value="P-loop containing nucleoside triphosphate hydrolases"/>
    <property type="match status" value="2"/>
</dbReference>
<evidence type="ECO:0000313" key="1">
    <source>
        <dbReference type="EMBL" id="KAK8899120.1"/>
    </source>
</evidence>
<dbReference type="GO" id="GO:0016301">
    <property type="term" value="F:kinase activity"/>
    <property type="evidence" value="ECO:0007669"/>
    <property type="project" value="UniProtKB-KW"/>
</dbReference>
<gene>
    <name evidence="1" type="ORF">M9Y10_001421</name>
</gene>
<dbReference type="InterPro" id="IPR027417">
    <property type="entry name" value="P-loop_NTPase"/>
</dbReference>
<evidence type="ECO:0000313" key="2">
    <source>
        <dbReference type="Proteomes" id="UP001470230"/>
    </source>
</evidence>
<comment type="caution">
    <text evidence="1">The sequence shown here is derived from an EMBL/GenBank/DDBJ whole genome shotgun (WGS) entry which is preliminary data.</text>
</comment>
<dbReference type="Proteomes" id="UP001470230">
    <property type="component" value="Unassembled WGS sequence"/>
</dbReference>
<accession>A0ABR2LA34</accession>
<dbReference type="Gene3D" id="3.40.50.300">
    <property type="entry name" value="P-loop containing nucleotide triphosphate hydrolases"/>
    <property type="match status" value="2"/>
</dbReference>
<organism evidence="1 2">
    <name type="scientific">Tritrichomonas musculus</name>
    <dbReference type="NCBI Taxonomy" id="1915356"/>
    <lineage>
        <taxon>Eukaryota</taxon>
        <taxon>Metamonada</taxon>
        <taxon>Parabasalia</taxon>
        <taxon>Tritrichomonadida</taxon>
        <taxon>Tritrichomonadidae</taxon>
        <taxon>Tritrichomonas</taxon>
    </lineage>
</organism>
<reference evidence="1 2" key="1">
    <citation type="submission" date="2024-04" db="EMBL/GenBank/DDBJ databases">
        <title>Tritrichomonas musculus Genome.</title>
        <authorList>
            <person name="Alves-Ferreira E."/>
            <person name="Grigg M."/>
            <person name="Lorenzi H."/>
            <person name="Galac M."/>
        </authorList>
    </citation>
    <scope>NUCLEOTIDE SEQUENCE [LARGE SCALE GENOMIC DNA]</scope>
    <source>
        <strain evidence="1 2">EAF2021</strain>
    </source>
</reference>
<dbReference type="PANTHER" id="PTHR10285">
    <property type="entry name" value="URIDINE KINASE"/>
    <property type="match status" value="1"/>
</dbReference>
<keyword evidence="2" id="KW-1185">Reference proteome</keyword>
<protein>
    <submittedName>
        <fullName evidence="1">Ribosylnicotinamide kinase</fullName>
    </submittedName>
</protein>
<sequence>MSAVPFKIAKKPNQIIIAVCGPSTCGKSTLINQLRNEYQRLGINVGHVILDYFFKREKPTVNVRGQLFSNWELKESLNWDSFFREISNINSSLLFIDGFILFADQRTLDIADVCIVFEYNLATDFEIALGRRVHRIHEFQDVQIPKDYLTNTHSNGLNQLCAYFHDVVWPEMIKHPEYRTPSNCTKPLLKLSATANCDDNYSCALDFLNSNFRRMNIFTLPASNISTNSHEKNQLIIAVCGPSTSGKSSLVRYLKGEIQKRKINVESLNIDRFFKKPKDMPKVNVRGRIFLNWDLKESVNWDALYKKVSEINSDVLLLDGFILFADQRTLDIADVCIIFEYNLATDFEIALGRRVHRIHEFQDVQIPKDYLTNTHSNGLNQLCAYFHDVVWPEMLKHPEYRVPIHYSKPLLKLSATESREYNYSTALRFIDSQALMKKLINK</sequence>
<keyword evidence="1" id="KW-0418">Kinase</keyword>